<dbReference type="GO" id="GO:0016301">
    <property type="term" value="F:kinase activity"/>
    <property type="evidence" value="ECO:0007669"/>
    <property type="project" value="UniProtKB-KW"/>
</dbReference>
<gene>
    <name evidence="18" type="primary">nnrE</name>
    <name evidence="17" type="synonym">nnrD</name>
    <name evidence="22" type="ORF">BC962_1472</name>
</gene>
<dbReference type="SUPFAM" id="SSF53613">
    <property type="entry name" value="Ribokinase-like"/>
    <property type="match status" value="1"/>
</dbReference>
<feature type="binding site" evidence="18">
    <location>
        <position position="59"/>
    </location>
    <ligand>
        <name>K(+)</name>
        <dbReference type="ChEBI" id="CHEBI:29103"/>
    </ligand>
</feature>
<dbReference type="EC" id="5.1.99.6" evidence="19"/>
<evidence type="ECO:0000256" key="2">
    <source>
        <dbReference type="ARBA" id="ARBA00000909"/>
    </source>
</evidence>
<keyword evidence="23" id="KW-1185">Reference proteome</keyword>
<dbReference type="GO" id="GO:0046872">
    <property type="term" value="F:metal ion binding"/>
    <property type="evidence" value="ECO:0007669"/>
    <property type="project" value="UniProtKB-UniRule"/>
</dbReference>
<feature type="binding site" evidence="18">
    <location>
        <position position="160"/>
    </location>
    <ligand>
        <name>(6S)-NADPHX</name>
        <dbReference type="ChEBI" id="CHEBI:64076"/>
    </ligand>
</feature>
<sequence length="510" mass="56268">MKIFDIAQLAEADRVTIEKQEISSTELMERAATLVFNDIHSKLNGAQIPIKIFCGIGNNGGDGLVIGRLLLEHGYQVLVYVVNYSNKRSEDFLLNYDRIKEVSNNWPSAIKGEKDFPEISEKDFIIDAMFGIGLNRPLEDWVGKLVQHINNSNAFTVSIDMPSGMFADKIPNNKQPAIKANVTITFQSPKLIFFLPQAAEYVGDMQVIDIGLDREYLAKAIVNKQLINKPEARLLYKPRTNFSHKGDFGHALIIGGSYGKIGSISLSAKAALRTGAGMVTIFSPKCGYQILQSILPEAMVITDKNEETLSKIEFELDPDVICFGMGAGTSKETIVAFKELLNNTKKPMVIDADGINILSREKELLEELPENSVLTPHPGELERLIGKWKDDFDKLEKVKKLSKKHMLIVVIKGAHTIIVYKDDLYINNTGNPGMATAGSGDVLSGVITSLISQKYEPLIAAVFGVYLHGKTGDILAEERSYEGLIAGDIADNIGRSILDLFKNEMQSEGN</sequence>
<comment type="subunit">
    <text evidence="17">Homotetramer.</text>
</comment>
<dbReference type="PROSITE" id="PS51385">
    <property type="entry name" value="YJEF_N"/>
    <property type="match status" value="1"/>
</dbReference>
<dbReference type="NCBIfam" id="TIGR00196">
    <property type="entry name" value="yjeF_cterm"/>
    <property type="match status" value="1"/>
</dbReference>
<dbReference type="PANTHER" id="PTHR12592:SF0">
    <property type="entry name" value="ATP-DEPENDENT (S)-NAD(P)H-HYDRATE DEHYDRATASE"/>
    <property type="match status" value="1"/>
</dbReference>
<evidence type="ECO:0000256" key="16">
    <source>
        <dbReference type="ARBA" id="ARBA00049209"/>
    </source>
</evidence>
<comment type="caution">
    <text evidence="22">The sequence shown here is derived from an EMBL/GenBank/DDBJ whole genome shotgun (WGS) entry which is preliminary data.</text>
</comment>
<comment type="catalytic activity">
    <reaction evidence="15 17 19">
        <text>(6S)-NADHX + ADP = AMP + phosphate + NADH + H(+)</text>
        <dbReference type="Rhea" id="RHEA:32223"/>
        <dbReference type="ChEBI" id="CHEBI:15378"/>
        <dbReference type="ChEBI" id="CHEBI:43474"/>
        <dbReference type="ChEBI" id="CHEBI:57945"/>
        <dbReference type="ChEBI" id="CHEBI:64074"/>
        <dbReference type="ChEBI" id="CHEBI:456215"/>
        <dbReference type="ChEBI" id="CHEBI:456216"/>
        <dbReference type="EC" id="4.2.1.136"/>
    </reaction>
</comment>
<dbReference type="InterPro" id="IPR000631">
    <property type="entry name" value="CARKD"/>
</dbReference>
<dbReference type="GO" id="GO:0052855">
    <property type="term" value="F:ADP-dependent NAD(P)H-hydrate dehydratase activity"/>
    <property type="evidence" value="ECO:0007669"/>
    <property type="project" value="UniProtKB-UniRule"/>
</dbReference>
<feature type="binding site" evidence="17">
    <location>
        <position position="377"/>
    </location>
    <ligand>
        <name>(6S)-NADPHX</name>
        <dbReference type="ChEBI" id="CHEBI:64076"/>
    </ligand>
</feature>
<feature type="binding site" evidence="17">
    <location>
        <position position="326"/>
    </location>
    <ligand>
        <name>(6S)-NADPHX</name>
        <dbReference type="ChEBI" id="CHEBI:64076"/>
    </ligand>
</feature>
<dbReference type="AlphaFoldDB" id="A0A495PRI1"/>
<dbReference type="SUPFAM" id="SSF64153">
    <property type="entry name" value="YjeF N-terminal domain-like"/>
    <property type="match status" value="1"/>
</dbReference>
<keyword evidence="22" id="KW-0418">Kinase</keyword>
<keyword evidence="10 17" id="KW-0520">NAD</keyword>
<feature type="domain" description="YjeF C-terminal" evidence="20">
    <location>
        <begin position="228"/>
        <end position="500"/>
    </location>
</feature>
<evidence type="ECO:0000256" key="1">
    <source>
        <dbReference type="ARBA" id="ARBA00000013"/>
    </source>
</evidence>
<comment type="similarity">
    <text evidence="3 19">In the N-terminal section; belongs to the NnrE/AIBP family.</text>
</comment>
<proteinExistence type="inferred from homology"/>
<feature type="binding site" evidence="17">
    <location>
        <position position="441"/>
    </location>
    <ligand>
        <name>(6S)-NADPHX</name>
        <dbReference type="ChEBI" id="CHEBI:64076"/>
    </ligand>
</feature>
<dbReference type="NCBIfam" id="TIGR00197">
    <property type="entry name" value="yjeF_nterm"/>
    <property type="match status" value="1"/>
</dbReference>
<dbReference type="HAMAP" id="MF_01965">
    <property type="entry name" value="NADHX_dehydratase"/>
    <property type="match status" value="1"/>
</dbReference>
<evidence type="ECO:0000256" key="17">
    <source>
        <dbReference type="HAMAP-Rule" id="MF_01965"/>
    </source>
</evidence>
<evidence type="ECO:0000256" key="12">
    <source>
        <dbReference type="ARBA" id="ARBA00023239"/>
    </source>
</evidence>
<dbReference type="PANTHER" id="PTHR12592">
    <property type="entry name" value="ATP-DEPENDENT (S)-NAD(P)H-HYDRATE DEHYDRATASE FAMILY MEMBER"/>
    <property type="match status" value="1"/>
</dbReference>
<comment type="catalytic activity">
    <reaction evidence="1 18 19">
        <text>(6R)-NADHX = (6S)-NADHX</text>
        <dbReference type="Rhea" id="RHEA:32215"/>
        <dbReference type="ChEBI" id="CHEBI:64074"/>
        <dbReference type="ChEBI" id="CHEBI:64075"/>
        <dbReference type="EC" id="5.1.99.6"/>
    </reaction>
</comment>
<dbReference type="Pfam" id="PF03853">
    <property type="entry name" value="YjeF_N"/>
    <property type="match status" value="1"/>
</dbReference>
<keyword evidence="13" id="KW-0511">Multifunctional enzyme</keyword>
<evidence type="ECO:0000256" key="10">
    <source>
        <dbReference type="ARBA" id="ARBA00023027"/>
    </source>
</evidence>
<dbReference type="InterPro" id="IPR004443">
    <property type="entry name" value="YjeF_N_dom"/>
</dbReference>
<comment type="function">
    <text evidence="17">Catalyzes the dehydration of the S-form of NAD(P)HX at the expense of ADP, which is converted to AMP. Together with NAD(P)HX epimerase, which catalyzes the epimerization of the S- and R-forms, the enzyme allows the repair of both epimers of NAD(P)HX, a damaged form of NAD(P)H that is a result of enzymatic or heat-dependent hydration.</text>
</comment>
<comment type="function">
    <text evidence="18">Catalyzes the epimerization of the S- and R-forms of NAD(P)HX, a damaged form of NAD(P)H that is a result of enzymatic or heat-dependent hydration. This is a prerequisite for the S-specific NAD(P)H-hydrate dehydratase to allow the repair of both epimers of NAD(P)HX.</text>
</comment>
<evidence type="ECO:0000256" key="4">
    <source>
        <dbReference type="ARBA" id="ARBA00009524"/>
    </source>
</evidence>
<organism evidence="22 23">
    <name type="scientific">Gillisia mitskevichiae</name>
    <dbReference type="NCBI Taxonomy" id="270921"/>
    <lineage>
        <taxon>Bacteria</taxon>
        <taxon>Pseudomonadati</taxon>
        <taxon>Bacteroidota</taxon>
        <taxon>Flavobacteriia</taxon>
        <taxon>Flavobacteriales</taxon>
        <taxon>Flavobacteriaceae</taxon>
        <taxon>Gillisia</taxon>
    </lineage>
</organism>
<dbReference type="InterPro" id="IPR017953">
    <property type="entry name" value="Carbohydrate_kinase_pred_CS"/>
</dbReference>
<dbReference type="RefSeq" id="WP_121345320.1">
    <property type="nucleotide sequence ID" value="NZ_RBLG01000002.1"/>
</dbReference>
<dbReference type="InterPro" id="IPR030677">
    <property type="entry name" value="Nnr"/>
</dbReference>
<dbReference type="CDD" id="cd01171">
    <property type="entry name" value="YXKO-related"/>
    <property type="match status" value="1"/>
</dbReference>
<dbReference type="Gene3D" id="3.40.50.10260">
    <property type="entry name" value="YjeF N-terminal domain"/>
    <property type="match status" value="1"/>
</dbReference>
<dbReference type="EMBL" id="RBLG01000002">
    <property type="protein sequence ID" value="RKS53223.1"/>
    <property type="molecule type" value="Genomic_DNA"/>
</dbReference>
<dbReference type="Proteomes" id="UP000276282">
    <property type="component" value="Unassembled WGS sequence"/>
</dbReference>
<feature type="binding site" evidence="18">
    <location>
        <position position="163"/>
    </location>
    <ligand>
        <name>K(+)</name>
        <dbReference type="ChEBI" id="CHEBI:29103"/>
    </ligand>
</feature>
<dbReference type="Gene3D" id="3.40.1190.20">
    <property type="match status" value="1"/>
</dbReference>
<protein>
    <recommendedName>
        <fullName evidence="19">Bifunctional NAD(P)H-hydrate repair enzyme</fullName>
    </recommendedName>
    <alternativeName>
        <fullName evidence="19">Nicotinamide nucleotide repair protein</fullName>
    </alternativeName>
    <domain>
        <recommendedName>
            <fullName evidence="19">ADP-dependent (S)-NAD(P)H-hydrate dehydratase</fullName>
            <ecNumber evidence="19">4.2.1.136</ecNumber>
        </recommendedName>
        <alternativeName>
            <fullName evidence="19">ADP-dependent NAD(P)HX dehydratase</fullName>
        </alternativeName>
    </domain>
    <domain>
        <recommendedName>
            <fullName evidence="19">NAD(P)H-hydrate epimerase</fullName>
            <ecNumber evidence="19">5.1.99.6</ecNumber>
        </recommendedName>
    </domain>
</protein>
<keyword evidence="8 17" id="KW-0521">NADP</keyword>
<name>A0A495PRI1_9FLAO</name>
<evidence type="ECO:0000256" key="14">
    <source>
        <dbReference type="ARBA" id="ARBA00025153"/>
    </source>
</evidence>
<dbReference type="HAMAP" id="MF_01966">
    <property type="entry name" value="NADHX_epimerase"/>
    <property type="match status" value="1"/>
</dbReference>
<dbReference type="PROSITE" id="PS51383">
    <property type="entry name" value="YJEF_C_3"/>
    <property type="match status" value="1"/>
</dbReference>
<dbReference type="EC" id="4.2.1.136" evidence="19"/>
<evidence type="ECO:0000256" key="9">
    <source>
        <dbReference type="ARBA" id="ARBA00022958"/>
    </source>
</evidence>
<feature type="binding site" evidence="17">
    <location>
        <begin position="412"/>
        <end position="416"/>
    </location>
    <ligand>
        <name>AMP</name>
        <dbReference type="ChEBI" id="CHEBI:456215"/>
    </ligand>
</feature>
<comment type="cofactor">
    <cofactor evidence="17">
        <name>Mg(2+)</name>
        <dbReference type="ChEBI" id="CHEBI:18420"/>
    </cofactor>
</comment>
<dbReference type="GO" id="GO:0046496">
    <property type="term" value="P:nicotinamide nucleotide metabolic process"/>
    <property type="evidence" value="ECO:0007669"/>
    <property type="project" value="UniProtKB-UniRule"/>
</dbReference>
<keyword evidence="11 18" id="KW-0413">Isomerase</keyword>
<dbReference type="InterPro" id="IPR029056">
    <property type="entry name" value="Ribokinase-like"/>
</dbReference>
<evidence type="ECO:0000256" key="7">
    <source>
        <dbReference type="ARBA" id="ARBA00022840"/>
    </source>
</evidence>
<dbReference type="GO" id="GO:0110051">
    <property type="term" value="P:metabolite repair"/>
    <property type="evidence" value="ECO:0007669"/>
    <property type="project" value="TreeGrafter"/>
</dbReference>
<evidence type="ECO:0000256" key="15">
    <source>
        <dbReference type="ARBA" id="ARBA00048238"/>
    </source>
</evidence>
<evidence type="ECO:0000256" key="6">
    <source>
        <dbReference type="ARBA" id="ARBA00022741"/>
    </source>
</evidence>
<comment type="catalytic activity">
    <reaction evidence="16 17 19">
        <text>(6S)-NADPHX + ADP = AMP + phosphate + NADPH + H(+)</text>
        <dbReference type="Rhea" id="RHEA:32235"/>
        <dbReference type="ChEBI" id="CHEBI:15378"/>
        <dbReference type="ChEBI" id="CHEBI:43474"/>
        <dbReference type="ChEBI" id="CHEBI:57783"/>
        <dbReference type="ChEBI" id="CHEBI:64076"/>
        <dbReference type="ChEBI" id="CHEBI:456215"/>
        <dbReference type="ChEBI" id="CHEBI:456216"/>
        <dbReference type="EC" id="4.2.1.136"/>
    </reaction>
</comment>
<evidence type="ECO:0000259" key="21">
    <source>
        <dbReference type="PROSITE" id="PS51385"/>
    </source>
</evidence>
<dbReference type="GO" id="GO:0052856">
    <property type="term" value="F:NAD(P)HX epimerase activity"/>
    <property type="evidence" value="ECO:0007669"/>
    <property type="project" value="UniProtKB-UniRule"/>
</dbReference>
<dbReference type="PROSITE" id="PS01050">
    <property type="entry name" value="YJEF_C_2"/>
    <property type="match status" value="1"/>
</dbReference>
<comment type="catalytic activity">
    <reaction evidence="2 18 19">
        <text>(6R)-NADPHX = (6S)-NADPHX</text>
        <dbReference type="Rhea" id="RHEA:32227"/>
        <dbReference type="ChEBI" id="CHEBI:64076"/>
        <dbReference type="ChEBI" id="CHEBI:64077"/>
        <dbReference type="EC" id="5.1.99.6"/>
    </reaction>
</comment>
<dbReference type="GO" id="GO:0005524">
    <property type="term" value="F:ATP binding"/>
    <property type="evidence" value="ECO:0007669"/>
    <property type="project" value="UniProtKB-UniRule"/>
</dbReference>
<evidence type="ECO:0000256" key="3">
    <source>
        <dbReference type="ARBA" id="ARBA00006001"/>
    </source>
</evidence>
<dbReference type="OrthoDB" id="9806925at2"/>
<evidence type="ECO:0000313" key="23">
    <source>
        <dbReference type="Proteomes" id="UP000276282"/>
    </source>
</evidence>
<keyword evidence="6 17" id="KW-0547">Nucleotide-binding</keyword>
<evidence type="ECO:0000256" key="8">
    <source>
        <dbReference type="ARBA" id="ARBA00022857"/>
    </source>
</evidence>
<accession>A0A495PRI1</accession>
<feature type="binding site" evidence="17">
    <location>
        <position position="440"/>
    </location>
    <ligand>
        <name>AMP</name>
        <dbReference type="ChEBI" id="CHEBI:456215"/>
    </ligand>
</feature>
<keyword evidence="7 17" id="KW-0067">ATP-binding</keyword>
<evidence type="ECO:0000256" key="11">
    <source>
        <dbReference type="ARBA" id="ARBA00023235"/>
    </source>
</evidence>
<dbReference type="Pfam" id="PF01256">
    <property type="entry name" value="Carb_kinase"/>
    <property type="match status" value="1"/>
</dbReference>
<evidence type="ECO:0000256" key="19">
    <source>
        <dbReference type="PIRNR" id="PIRNR017184"/>
    </source>
</evidence>
<feature type="domain" description="YjeF N-terminal" evidence="21">
    <location>
        <begin position="9"/>
        <end position="218"/>
    </location>
</feature>
<feature type="binding site" evidence="18">
    <location>
        <begin position="58"/>
        <end position="62"/>
    </location>
    <ligand>
        <name>(6S)-NADPHX</name>
        <dbReference type="ChEBI" id="CHEBI:64076"/>
    </ligand>
</feature>
<feature type="binding site" evidence="18">
    <location>
        <begin position="131"/>
        <end position="137"/>
    </location>
    <ligand>
        <name>(6S)-NADPHX</name>
        <dbReference type="ChEBI" id="CHEBI:64076"/>
    </ligand>
</feature>
<evidence type="ECO:0000256" key="18">
    <source>
        <dbReference type="HAMAP-Rule" id="MF_01966"/>
    </source>
</evidence>
<keyword evidence="9 18" id="KW-0630">Potassium</keyword>
<keyword evidence="22" id="KW-0808">Transferase</keyword>
<comment type="cofactor">
    <cofactor evidence="18 19">
        <name>K(+)</name>
        <dbReference type="ChEBI" id="CHEBI:29103"/>
    </cofactor>
    <text evidence="18 19">Binds 1 potassium ion per subunit.</text>
</comment>
<dbReference type="PIRSF" id="PIRSF017184">
    <property type="entry name" value="Nnr"/>
    <property type="match status" value="1"/>
</dbReference>
<dbReference type="InterPro" id="IPR036652">
    <property type="entry name" value="YjeF_N_dom_sf"/>
</dbReference>
<keyword evidence="5 18" id="KW-0479">Metal-binding</keyword>
<comment type="function">
    <text evidence="14 19">Bifunctional enzyme that catalyzes the epimerization of the S- and R-forms of NAD(P)HX and the dehydration of the S-form of NAD(P)HX at the expense of ADP, which is converted to AMP. This allows the repair of both epimers of NAD(P)HX, a damaged form of NAD(P)H that is a result of enzymatic or heat-dependent hydration.</text>
</comment>
<reference evidence="22 23" key="1">
    <citation type="submission" date="2018-10" db="EMBL/GenBank/DDBJ databases">
        <title>Genomic Encyclopedia of Archaeal and Bacterial Type Strains, Phase II (KMG-II): from individual species to whole genera.</title>
        <authorList>
            <person name="Goeker M."/>
        </authorList>
    </citation>
    <scope>NUCLEOTIDE SEQUENCE [LARGE SCALE GENOMIC DNA]</scope>
    <source>
        <strain evidence="22 23">DSM 19839</strain>
    </source>
</reference>
<evidence type="ECO:0000313" key="22">
    <source>
        <dbReference type="EMBL" id="RKS53223.1"/>
    </source>
</evidence>
<comment type="similarity">
    <text evidence="4 19">In the C-terminal section; belongs to the NnrD/CARKD family.</text>
</comment>
<comment type="similarity">
    <text evidence="17">Belongs to the NnrD/CARKD family.</text>
</comment>
<evidence type="ECO:0000259" key="20">
    <source>
        <dbReference type="PROSITE" id="PS51383"/>
    </source>
</evidence>
<evidence type="ECO:0000256" key="13">
    <source>
        <dbReference type="ARBA" id="ARBA00023268"/>
    </source>
</evidence>
<comment type="caution">
    <text evidence="17">Lacks conserved residue(s) required for the propagation of feature annotation.</text>
</comment>
<evidence type="ECO:0000256" key="5">
    <source>
        <dbReference type="ARBA" id="ARBA00022723"/>
    </source>
</evidence>
<feature type="binding site" evidence="18">
    <location>
        <position position="127"/>
    </location>
    <ligand>
        <name>K(+)</name>
        <dbReference type="ChEBI" id="CHEBI:29103"/>
    </ligand>
</feature>
<keyword evidence="12 17" id="KW-0456">Lyase</keyword>
<comment type="similarity">
    <text evidence="18">Belongs to the NnrE/AIBP family.</text>
</comment>